<gene>
    <name evidence="1" type="ORF">PP769_10490</name>
</gene>
<evidence type="ECO:0008006" key="3">
    <source>
        <dbReference type="Google" id="ProtNLM"/>
    </source>
</evidence>
<sequence>MPFGYYHQLNAKAKRIYRASDKVSDFQLPNVSVVRPVVRKIFEALQAESHLRTQKWTQRLLNSLTSQLHIRPIRFELLDIRPSNPRMELYGLYYPMEGRRIPRIQVWMRTAKRHQVVAFRTFLRTLLHELCHHLDYDCLGLKDSFHTKGFYGREASLASQVLSLVDTAAWGTGHQSKMRKTKRKI</sequence>
<dbReference type="RefSeq" id="WP_312640001.1">
    <property type="nucleotide sequence ID" value="NZ_CP116967.1"/>
</dbReference>
<evidence type="ECO:0000313" key="2">
    <source>
        <dbReference type="Proteomes" id="UP001302719"/>
    </source>
</evidence>
<evidence type="ECO:0000313" key="1">
    <source>
        <dbReference type="EMBL" id="WNM56411.1"/>
    </source>
</evidence>
<dbReference type="KEGG" id="nall:PP769_10490"/>
<proteinExistence type="predicted"/>
<name>A0AA96GES2_9BACT</name>
<organism evidence="1 2">
    <name type="scientific">Candidatus Nitrospira allomarina</name>
    <dbReference type="NCBI Taxonomy" id="3020900"/>
    <lineage>
        <taxon>Bacteria</taxon>
        <taxon>Pseudomonadati</taxon>
        <taxon>Nitrospirota</taxon>
        <taxon>Nitrospiria</taxon>
        <taxon>Nitrospirales</taxon>
        <taxon>Nitrospiraceae</taxon>
        <taxon>Nitrospira</taxon>
    </lineage>
</organism>
<dbReference type="AlphaFoldDB" id="A0AA96GES2"/>
<dbReference type="Proteomes" id="UP001302719">
    <property type="component" value="Chromosome"/>
</dbReference>
<reference evidence="1 2" key="1">
    <citation type="submission" date="2023-01" db="EMBL/GenBank/DDBJ databases">
        <title>Cultivation and genomic characterization of new, ubiquitous marine nitrite-oxidizing bacteria from the Nitrospirales.</title>
        <authorList>
            <person name="Mueller A.J."/>
            <person name="Daebeler A."/>
            <person name="Herbold C.W."/>
            <person name="Kirkegaard R.H."/>
            <person name="Daims H."/>
        </authorList>
    </citation>
    <scope>NUCLEOTIDE SEQUENCE [LARGE SCALE GENOMIC DNA]</scope>
    <source>
        <strain evidence="1 2">VA</strain>
    </source>
</reference>
<protein>
    <recommendedName>
        <fullName evidence="3">SprT-like domain-containing protein</fullName>
    </recommendedName>
</protein>
<accession>A0AA96GES2</accession>
<keyword evidence="2" id="KW-1185">Reference proteome</keyword>
<dbReference type="EMBL" id="CP116967">
    <property type="protein sequence ID" value="WNM56411.1"/>
    <property type="molecule type" value="Genomic_DNA"/>
</dbReference>